<dbReference type="PANTHER" id="PTHR30565:SF9">
    <property type="entry name" value="PROTEIN YCIF"/>
    <property type="match status" value="1"/>
</dbReference>
<protein>
    <submittedName>
        <fullName evidence="1">DUF892 family protein</fullName>
    </submittedName>
</protein>
<dbReference type="EMBL" id="CP095053">
    <property type="protein sequence ID" value="UOR07053.1"/>
    <property type="molecule type" value="Genomic_DNA"/>
</dbReference>
<dbReference type="RefSeq" id="WP_245096512.1">
    <property type="nucleotide sequence ID" value="NZ_CP095053.1"/>
</dbReference>
<dbReference type="Proteomes" id="UP000829925">
    <property type="component" value="Chromosome"/>
</dbReference>
<reference evidence="1 2" key="1">
    <citation type="submission" date="2022-04" db="EMBL/GenBank/DDBJ databases">
        <title>Hymenobacter sp. isolated from the air.</title>
        <authorList>
            <person name="Won M."/>
            <person name="Lee C.-M."/>
            <person name="Woen H.-Y."/>
            <person name="Kwon S.-W."/>
        </authorList>
    </citation>
    <scope>NUCLEOTIDE SEQUENCE [LARGE SCALE GENOMIC DNA]</scope>
    <source>
        <strain evidence="2">5413 J-13</strain>
    </source>
</reference>
<dbReference type="Pfam" id="PF05974">
    <property type="entry name" value="DUF892"/>
    <property type="match status" value="1"/>
</dbReference>
<dbReference type="Gene3D" id="1.20.1260.10">
    <property type="match status" value="1"/>
</dbReference>
<dbReference type="InterPro" id="IPR009078">
    <property type="entry name" value="Ferritin-like_SF"/>
</dbReference>
<accession>A0A8T9T262</accession>
<gene>
    <name evidence="1" type="ORF">MUN82_08125</name>
</gene>
<name>A0A8T9T262_9BACT</name>
<dbReference type="KEGG" id="haei:MUN82_08125"/>
<dbReference type="InterPro" id="IPR012347">
    <property type="entry name" value="Ferritin-like"/>
</dbReference>
<keyword evidence="2" id="KW-1185">Reference proteome</keyword>
<evidence type="ECO:0000313" key="2">
    <source>
        <dbReference type="Proteomes" id="UP000829925"/>
    </source>
</evidence>
<sequence>MKTDDLKQLIKDGLSAQKAGSQVAAKATDEILDDATHPELKAALKEGNETSKEWAKRIDRAIEEVGGVDSQDNEILEAHYEVSKEIRGQAETDTVRDLGIIASGQMALHYWIASFGTVASYAASAGLSQTEQELKASVQEAKQADEKHTDIAQRILAEQGQE</sequence>
<organism evidence="1 2">
    <name type="scientific">Hymenobacter aerilatus</name>
    <dbReference type="NCBI Taxonomy" id="2932251"/>
    <lineage>
        <taxon>Bacteria</taxon>
        <taxon>Pseudomonadati</taxon>
        <taxon>Bacteroidota</taxon>
        <taxon>Cytophagia</taxon>
        <taxon>Cytophagales</taxon>
        <taxon>Hymenobacteraceae</taxon>
        <taxon>Hymenobacter</taxon>
    </lineage>
</organism>
<dbReference type="InterPro" id="IPR010287">
    <property type="entry name" value="DUF892_YciF-like"/>
</dbReference>
<evidence type="ECO:0000313" key="1">
    <source>
        <dbReference type="EMBL" id="UOR07053.1"/>
    </source>
</evidence>
<dbReference type="InterPro" id="IPR047114">
    <property type="entry name" value="YciF"/>
</dbReference>
<proteinExistence type="predicted"/>
<dbReference type="AlphaFoldDB" id="A0A8T9T262"/>
<dbReference type="SUPFAM" id="SSF47240">
    <property type="entry name" value="Ferritin-like"/>
    <property type="match status" value="1"/>
</dbReference>
<dbReference type="PANTHER" id="PTHR30565">
    <property type="entry name" value="PROTEIN YCIF"/>
    <property type="match status" value="1"/>
</dbReference>